<evidence type="ECO:0000313" key="1">
    <source>
        <dbReference type="EMBL" id="RFA98182.1"/>
    </source>
</evidence>
<gene>
    <name evidence="1" type="ORF">CGL52_07980</name>
</gene>
<dbReference type="AlphaFoldDB" id="A0A371R301"/>
<dbReference type="EMBL" id="NMUF01000020">
    <property type="protein sequence ID" value="RFA98182.1"/>
    <property type="molecule type" value="Genomic_DNA"/>
</dbReference>
<organism evidence="1 2">
    <name type="scientific">Pyrobaculum aerophilum</name>
    <dbReference type="NCBI Taxonomy" id="13773"/>
    <lineage>
        <taxon>Archaea</taxon>
        <taxon>Thermoproteota</taxon>
        <taxon>Thermoprotei</taxon>
        <taxon>Thermoproteales</taxon>
        <taxon>Thermoproteaceae</taxon>
        <taxon>Pyrobaculum</taxon>
    </lineage>
</organism>
<protein>
    <submittedName>
        <fullName evidence="1">Uncharacterized protein</fullName>
    </submittedName>
</protein>
<evidence type="ECO:0000313" key="2">
    <source>
        <dbReference type="Proteomes" id="UP000256877"/>
    </source>
</evidence>
<accession>A0A371R301</accession>
<sequence length="136" mass="15408">MVDGVYVPEGALVLTRPPGEILAHREAMSKAFFQYLGDENLAENSVVITDGKGESYAFIMPGAKLTVVLYVDDPWAEADLLIRYLDGTLRGNFLDRRARMLFYEKRGQLALSWRVVAPKLPVEAPLWRFCRSMKRA</sequence>
<comment type="caution">
    <text evidence="1">The sequence shown here is derived from an EMBL/GenBank/DDBJ whole genome shotgun (WGS) entry which is preliminary data.</text>
</comment>
<reference evidence="1 2" key="1">
    <citation type="submission" date="2017-07" db="EMBL/GenBank/DDBJ databases">
        <title>Draft genome sequence of aerobic hyperthermophilic archaea, Pyrobaculum aerophilum YKB31 and YKB32.</title>
        <authorList>
            <person name="Mochizuki T."/>
            <person name="Berliner A.J."/>
            <person name="Yoshida-Takashima Y."/>
            <person name="Takaki Y."/>
            <person name="Nunoura T."/>
            <person name="Takai K."/>
        </authorList>
    </citation>
    <scope>NUCLEOTIDE SEQUENCE [LARGE SCALE GENOMIC DNA]</scope>
    <source>
        <strain evidence="1 2">YKB32</strain>
    </source>
</reference>
<dbReference type="Proteomes" id="UP000256877">
    <property type="component" value="Unassembled WGS sequence"/>
</dbReference>
<name>A0A371R301_9CREN</name>
<proteinExistence type="predicted"/>